<feature type="domain" description="PilZ" evidence="1">
    <location>
        <begin position="496"/>
        <end position="583"/>
    </location>
</feature>
<dbReference type="InterPro" id="IPR009875">
    <property type="entry name" value="PilZ_domain"/>
</dbReference>
<evidence type="ECO:0000259" key="1">
    <source>
        <dbReference type="Pfam" id="PF07238"/>
    </source>
</evidence>
<comment type="caution">
    <text evidence="2">The sequence shown here is derived from an EMBL/GenBank/DDBJ whole genome shotgun (WGS) entry which is preliminary data.</text>
</comment>
<feature type="domain" description="PilZ" evidence="1">
    <location>
        <begin position="152"/>
        <end position="253"/>
    </location>
</feature>
<dbReference type="Pfam" id="PF07238">
    <property type="entry name" value="PilZ"/>
    <property type="match status" value="2"/>
</dbReference>
<dbReference type="SUPFAM" id="SSF141371">
    <property type="entry name" value="PilZ domain-like"/>
    <property type="match status" value="1"/>
</dbReference>
<dbReference type="Gene3D" id="2.40.10.220">
    <property type="entry name" value="predicted glycosyltransferase like domains"/>
    <property type="match status" value="1"/>
</dbReference>
<evidence type="ECO:0000313" key="2">
    <source>
        <dbReference type="EMBL" id="MDM7859766.1"/>
    </source>
</evidence>
<reference evidence="2 3" key="1">
    <citation type="submission" date="2023-06" db="EMBL/GenBank/DDBJ databases">
        <title>Alteromonas sp. ASW11-36 isolated from intertidal sand.</title>
        <authorList>
            <person name="Li Y."/>
        </authorList>
    </citation>
    <scope>NUCLEOTIDE SEQUENCE [LARGE SCALE GENOMIC DNA]</scope>
    <source>
        <strain evidence="2 3">ASW11-36</strain>
    </source>
</reference>
<sequence>MTPEISEYSDLIERLKPMVNEPEFNQVLAQVAGNLTRDKRFLLKMELKRLARPCIRVIDLRGKVDGECQIYEHGGRQHYLDDIAIETFEQQVRIFGEYTLGVYEAVHRTENNLKLMREEALNAELNAPLEPEDSDPLSQYIAPTTTLMNYPKRNNERMNYAVALELFTEHNNSVLATSIDISTEGMRVKLNSDYLFKPNEKLSVYFRGMEAEFALDKKHGIGYQIIEIERTQKEQRLRLQRLDEDKNSAFDEFLNRFIHGNKRRYKVNMDNTLDAIRSKTCEQYFTPRFPSLPVFVDCIDNKYIPRFAMMNDSNRNILDFWTDEANNLRLGFMCNHQRIAELAEQTPELRVMYIYVFTHVKDGKVYFYSASLNELNAHPNLHSVFLGFGARKVSWRVFKLQMSDISPDQAHVPLSIPDSVSETVKRQNNPPAPRLMARLKNLSHCLLITDITSDVGQQCYEQHKIKRSELAKLKLFGHPRNKPPSDIKVFRFKYLEQRVESRYQLRSKVELKFDDIELEGISEDASVNGLRIELDSFFHGAVNSRVSLAFPALQKITKKYKLVNLQYRVININAERNVLHLKVINEEGNVARQFFEDLIKHNKNRLKAFSDEEEIPGIGHALRCIYAQNVENIAFFVRKEQGKFIPDMVINHGQNTRIAKLGQQFAEPGQFNLEFLYRDRSKEYSFIHEAITQLRIEPNPLHRELYIAFDPTKTEIGEAIIPRFTEQFLDHQQRQKFIEEAMANGQFIAIHVYMSLTGRPDLELLQSEFNYVSVYAIHRAKELEEQLWNIAAMGNLIDITDEVMTRYNFSQEQIAHNHSTPSSLVVGTDNIEALLRQ</sequence>
<keyword evidence="3" id="KW-1185">Reference proteome</keyword>
<dbReference type="EMBL" id="JAUCBP010000002">
    <property type="protein sequence ID" value="MDM7859766.1"/>
    <property type="molecule type" value="Genomic_DNA"/>
</dbReference>
<gene>
    <name evidence="2" type="ORF">QTP81_03995</name>
</gene>
<protein>
    <submittedName>
        <fullName evidence="2">PilZ domain-containing protein</fullName>
    </submittedName>
</protein>
<organism evidence="2 3">
    <name type="scientific">Alteromonas arenosi</name>
    <dbReference type="NCBI Taxonomy" id="3055817"/>
    <lineage>
        <taxon>Bacteria</taxon>
        <taxon>Pseudomonadati</taxon>
        <taxon>Pseudomonadota</taxon>
        <taxon>Gammaproteobacteria</taxon>
        <taxon>Alteromonadales</taxon>
        <taxon>Alteromonadaceae</taxon>
        <taxon>Alteromonas/Salinimonas group</taxon>
        <taxon>Alteromonas</taxon>
    </lineage>
</organism>
<proteinExistence type="predicted"/>
<dbReference type="Proteomes" id="UP001234343">
    <property type="component" value="Unassembled WGS sequence"/>
</dbReference>
<evidence type="ECO:0000313" key="3">
    <source>
        <dbReference type="Proteomes" id="UP001234343"/>
    </source>
</evidence>
<dbReference type="RefSeq" id="WP_289363870.1">
    <property type="nucleotide sequence ID" value="NZ_JAUCBP010000002.1"/>
</dbReference>
<accession>A0ABT7SU89</accession>
<name>A0ABT7SU89_9ALTE</name>